<comment type="caution">
    <text evidence="3">The sequence shown here is derived from an EMBL/GenBank/DDBJ whole genome shotgun (WGS) entry which is preliminary data.</text>
</comment>
<evidence type="ECO:0000256" key="1">
    <source>
        <dbReference type="SAM" id="MobiDB-lite"/>
    </source>
</evidence>
<protein>
    <submittedName>
        <fullName evidence="3">Uncharacterized protein</fullName>
    </submittedName>
</protein>
<feature type="transmembrane region" description="Helical" evidence="2">
    <location>
        <begin position="718"/>
        <end position="741"/>
    </location>
</feature>
<feature type="compositionally biased region" description="Polar residues" evidence="1">
    <location>
        <begin position="72"/>
        <end position="81"/>
    </location>
</feature>
<keyword evidence="2" id="KW-0472">Membrane</keyword>
<accession>A0AAN7ZZM4</accession>
<feature type="transmembrane region" description="Helical" evidence="2">
    <location>
        <begin position="235"/>
        <end position="260"/>
    </location>
</feature>
<dbReference type="AlphaFoldDB" id="A0AAN7ZZM4"/>
<evidence type="ECO:0000256" key="2">
    <source>
        <dbReference type="SAM" id="Phobius"/>
    </source>
</evidence>
<keyword evidence="2" id="KW-1133">Transmembrane helix</keyword>
<dbReference type="Proteomes" id="UP001310594">
    <property type="component" value="Unassembled WGS sequence"/>
</dbReference>
<proteinExistence type="predicted"/>
<feature type="region of interest" description="Disordered" evidence="1">
    <location>
        <begin position="1"/>
        <end position="91"/>
    </location>
</feature>
<name>A0AAN7ZZM4_9PEZI</name>
<evidence type="ECO:0000313" key="3">
    <source>
        <dbReference type="EMBL" id="KAK5694534.1"/>
    </source>
</evidence>
<reference evidence="3" key="1">
    <citation type="submission" date="2023-08" db="EMBL/GenBank/DDBJ databases">
        <title>Black Yeasts Isolated from many extreme environments.</title>
        <authorList>
            <person name="Coleine C."/>
            <person name="Stajich J.E."/>
            <person name="Selbmann L."/>
        </authorList>
    </citation>
    <scope>NUCLEOTIDE SEQUENCE</scope>
    <source>
        <strain evidence="3">CCFEE 5810</strain>
    </source>
</reference>
<sequence>MEYDRLIAQHSSDGAEQDRAQRPPMSPIEDRISVLSSEEEKQRRPLPGVPPEDSTTPFKEHESLTSGVHEPNTPTTVQATAHQEEEKARTPTAKLRRSGYILLFVLLYSVLAVLAWTILCILTKRPLTTKHYGVDFDTTDGTVGTGGYSWRGPWATHSLYTKNEVWLQAAQVMRSIAAVLTIPLTSAVCSKAAVAFLQQRTNSNISLRQVMVLADRGWTDPIIYFKMLVGGFKRYGTMFLLGATILNIFGGVLAPLQAYFVTIDTIKTPRWPSLLAYVADIADQFDPEYMERPSGDNLITVLARSAMASADVISPQSRLWTGESINCTQTLKKADFSVIPLSCIYGAGNTFTNFTELPDPFLAQLPSGYSTGLIRQYIPRINSTAHREIVTEASFPTDCGRLPGAFYVRYGSINPGSSALTGWGNWSLEACMPANLSTSPWRATRKRQDFTEELYLNISLGDPYLTYENTIATDATEQGGLFKITLRTTAGFFELPNYRNGQRPGKLLDDSPVGLCRGNCAHQANIPVDNPNASAERSNVRRANEDISVISSSSLVLEQLPNRGPLSTIALALFGTGSFIAERIANPDGFVYPNRTQEELRANPNSYGACVGQVPFMSLLRTDATYQTSNYLEPCLKNDVSNHDDIQHQIVDFVQALYYNYYDGYEINDNSRITNAFTAAAFLANEAWLLSTSGSHTWKVTYDMGADTTVPVLSTTGLFTVSILLGLFLVALLTLAAYSAWAPRWTDQLDSFAMLRLGASLAEDIQLKIAHTAGDVSALDKLPGWIGDKTDGEGPVGELGMGAQRRLAATRDYAACGFESK</sequence>
<organism evidence="3 4">
    <name type="scientific">Elasticomyces elasticus</name>
    <dbReference type="NCBI Taxonomy" id="574655"/>
    <lineage>
        <taxon>Eukaryota</taxon>
        <taxon>Fungi</taxon>
        <taxon>Dikarya</taxon>
        <taxon>Ascomycota</taxon>
        <taxon>Pezizomycotina</taxon>
        <taxon>Dothideomycetes</taxon>
        <taxon>Dothideomycetidae</taxon>
        <taxon>Mycosphaerellales</taxon>
        <taxon>Teratosphaeriaceae</taxon>
        <taxon>Elasticomyces</taxon>
    </lineage>
</organism>
<keyword evidence="2" id="KW-0812">Transmembrane</keyword>
<feature type="compositionally biased region" description="Basic and acidic residues" evidence="1">
    <location>
        <begin position="28"/>
        <end position="43"/>
    </location>
</feature>
<gene>
    <name evidence="3" type="ORF">LTR97_009124</name>
</gene>
<evidence type="ECO:0000313" key="4">
    <source>
        <dbReference type="Proteomes" id="UP001310594"/>
    </source>
</evidence>
<dbReference type="EMBL" id="JAVRQU010000015">
    <property type="protein sequence ID" value="KAK5694534.1"/>
    <property type="molecule type" value="Genomic_DNA"/>
</dbReference>
<feature type="transmembrane region" description="Helical" evidence="2">
    <location>
        <begin position="100"/>
        <end position="122"/>
    </location>
</feature>